<dbReference type="AlphaFoldDB" id="A0A239H152"/>
<dbReference type="GO" id="GO:0005737">
    <property type="term" value="C:cytoplasm"/>
    <property type="evidence" value="ECO:0007669"/>
    <property type="project" value="UniProtKB-SubCell"/>
</dbReference>
<evidence type="ECO:0000256" key="4">
    <source>
        <dbReference type="PROSITE-ProRule" id="PRU00050"/>
    </source>
</evidence>
<dbReference type="PANTHER" id="PTHR42872">
    <property type="entry name" value="PROTEIN-GLUTAMATE METHYLESTERASE/PROTEIN-GLUTAMINE GLUTAMINASE"/>
    <property type="match status" value="1"/>
</dbReference>
<dbReference type="Gene3D" id="3.40.50.2300">
    <property type="match status" value="1"/>
</dbReference>
<dbReference type="PIRSF" id="PIRSF000876">
    <property type="entry name" value="RR_chemtxs_CheB"/>
    <property type="match status" value="1"/>
</dbReference>
<comment type="catalytic activity">
    <reaction evidence="3">
        <text>L-glutaminyl-[protein] + H2O = L-glutamyl-[protein] + NH4(+)</text>
        <dbReference type="Rhea" id="RHEA:16441"/>
        <dbReference type="Rhea" id="RHEA-COMP:10207"/>
        <dbReference type="Rhea" id="RHEA-COMP:10208"/>
        <dbReference type="ChEBI" id="CHEBI:15377"/>
        <dbReference type="ChEBI" id="CHEBI:28938"/>
        <dbReference type="ChEBI" id="CHEBI:29973"/>
        <dbReference type="ChEBI" id="CHEBI:30011"/>
        <dbReference type="EC" id="3.5.1.44"/>
    </reaction>
</comment>
<feature type="active site" evidence="3 4">
    <location>
        <position position="194"/>
    </location>
</feature>
<dbReference type="NCBIfam" id="NF001965">
    <property type="entry name" value="PRK00742.1"/>
    <property type="match status" value="1"/>
</dbReference>
<sequence length="345" mass="37405">MASKLKILVVDDSAFMRLLVTDLLSEDSQIEVVGTATNGLEATKQVLTLKPDIVLLDLNMADYDGLYAVKAIMESRPTPILILSSVGNTDLQPIFEALKNGAVDYINKPDRNKSKMRELQKELIQKIKSTSRAKPKTITAAKKTVQVVSKKRGKKKSNYDLVAIGASTGGPTAIERVLSSLPADFDIPIIVCQHMPAVFIPQFVQRLSSLTNLEVVSATKGAKPTPGVVMFCPGHANLILTKKNNEAVIDFTDEVYPDYNNPSINAMMLSAAKIYKNRMVGVLLTGMGKDGVKGMIAVHEAKGKTIAQNKESSVIYGMPKAANESGAVDEILDIKEIGNYLVNDL</sequence>
<evidence type="ECO:0000313" key="8">
    <source>
        <dbReference type="EMBL" id="SNS75196.1"/>
    </source>
</evidence>
<dbReference type="InterPro" id="IPR000673">
    <property type="entry name" value="Sig_transdc_resp-reg_Me-estase"/>
</dbReference>
<evidence type="ECO:0000256" key="1">
    <source>
        <dbReference type="ARBA" id="ARBA00022801"/>
    </source>
</evidence>
<dbReference type="Pfam" id="PF00072">
    <property type="entry name" value="Response_reg"/>
    <property type="match status" value="1"/>
</dbReference>
<gene>
    <name evidence="3" type="primary">cheB</name>
    <name evidence="8" type="ORF">SAMN05421640_1102</name>
</gene>
<dbReference type="RefSeq" id="WP_089355863.1">
    <property type="nucleotide sequence ID" value="NZ_FZPD01000002.1"/>
</dbReference>
<dbReference type="SMART" id="SM00448">
    <property type="entry name" value="REC"/>
    <property type="match status" value="1"/>
</dbReference>
<evidence type="ECO:0000256" key="5">
    <source>
        <dbReference type="PROSITE-ProRule" id="PRU00169"/>
    </source>
</evidence>
<dbReference type="OrthoDB" id="1524092at2"/>
<dbReference type="SUPFAM" id="SSF52172">
    <property type="entry name" value="CheY-like"/>
    <property type="match status" value="1"/>
</dbReference>
<feature type="active site" evidence="3 4">
    <location>
        <position position="290"/>
    </location>
</feature>
<proteinExistence type="inferred from homology"/>
<dbReference type="EC" id="3.5.1.44" evidence="3"/>
<dbReference type="EC" id="3.1.1.61" evidence="3"/>
<comment type="domain">
    <text evidence="3">Contains a C-terminal catalytic domain, and an N-terminal region which modulates catalytic activity.</text>
</comment>
<dbReference type="Proteomes" id="UP000198393">
    <property type="component" value="Unassembled WGS sequence"/>
</dbReference>
<comment type="similarity">
    <text evidence="3">Belongs to the CheB family.</text>
</comment>
<comment type="function">
    <text evidence="3">Involved in chemotaxis. Part of a chemotaxis signal transduction system that modulates chemotaxis in response to various stimuli. Catalyzes the demethylation of specific methylglutamate residues introduced into the chemoreceptors (methyl-accepting chemotaxis proteins or MCP) by CheR. Also mediates the irreversible deamidation of specific glutamine residues to glutamic acid.</text>
</comment>
<evidence type="ECO:0000256" key="2">
    <source>
        <dbReference type="ARBA" id="ARBA00048267"/>
    </source>
</evidence>
<feature type="domain" description="CheB-type methylesterase" evidence="7">
    <location>
        <begin position="155"/>
        <end position="345"/>
    </location>
</feature>
<dbReference type="HAMAP" id="MF_00099">
    <property type="entry name" value="CheB_chemtxs"/>
    <property type="match status" value="1"/>
</dbReference>
<protein>
    <recommendedName>
        <fullName evidence="3">Protein-glutamate methylesterase/protein-glutamine glutaminase</fullName>
        <ecNumber evidence="3">3.1.1.61</ecNumber>
        <ecNumber evidence="3">3.5.1.44</ecNumber>
    </recommendedName>
</protein>
<dbReference type="CDD" id="cd17541">
    <property type="entry name" value="REC_CheB-like"/>
    <property type="match status" value="1"/>
</dbReference>
<evidence type="ECO:0000259" key="6">
    <source>
        <dbReference type="PROSITE" id="PS50110"/>
    </source>
</evidence>
<dbReference type="GO" id="GO:0008984">
    <property type="term" value="F:protein-glutamate methylesterase activity"/>
    <property type="evidence" value="ECO:0007669"/>
    <property type="project" value="UniProtKB-UniRule"/>
</dbReference>
<dbReference type="Pfam" id="PF01339">
    <property type="entry name" value="CheB_methylest"/>
    <property type="match status" value="1"/>
</dbReference>
<dbReference type="InterPro" id="IPR035909">
    <property type="entry name" value="CheB_C"/>
</dbReference>
<organism evidence="8 9">
    <name type="scientific">Ekhidna lutea</name>
    <dbReference type="NCBI Taxonomy" id="447679"/>
    <lineage>
        <taxon>Bacteria</taxon>
        <taxon>Pseudomonadati</taxon>
        <taxon>Bacteroidota</taxon>
        <taxon>Cytophagia</taxon>
        <taxon>Cytophagales</taxon>
        <taxon>Reichenbachiellaceae</taxon>
        <taxon>Ekhidna</taxon>
    </lineage>
</organism>
<dbReference type="PROSITE" id="PS50110">
    <property type="entry name" value="RESPONSE_REGULATORY"/>
    <property type="match status" value="1"/>
</dbReference>
<keyword evidence="3 4" id="KW-0145">Chemotaxis</keyword>
<feature type="active site" evidence="3 4">
    <location>
        <position position="167"/>
    </location>
</feature>
<dbReference type="Gene3D" id="3.40.50.180">
    <property type="entry name" value="Methylesterase CheB, C-terminal domain"/>
    <property type="match status" value="1"/>
</dbReference>
<reference evidence="8 9" key="1">
    <citation type="submission" date="2017-06" db="EMBL/GenBank/DDBJ databases">
        <authorList>
            <person name="Kim H.J."/>
            <person name="Triplett B.A."/>
        </authorList>
    </citation>
    <scope>NUCLEOTIDE SEQUENCE [LARGE SCALE GENOMIC DNA]</scope>
    <source>
        <strain evidence="8 9">DSM 19307</strain>
    </source>
</reference>
<name>A0A239H152_EKHLU</name>
<dbReference type="CDD" id="cd16432">
    <property type="entry name" value="CheB_Rec"/>
    <property type="match status" value="1"/>
</dbReference>
<dbReference type="GO" id="GO:0050568">
    <property type="term" value="F:protein-glutamine glutaminase activity"/>
    <property type="evidence" value="ECO:0007669"/>
    <property type="project" value="UniProtKB-UniRule"/>
</dbReference>
<evidence type="ECO:0000256" key="3">
    <source>
        <dbReference type="HAMAP-Rule" id="MF_00099"/>
    </source>
</evidence>
<dbReference type="InterPro" id="IPR001789">
    <property type="entry name" value="Sig_transdc_resp-reg_receiver"/>
</dbReference>
<keyword evidence="3" id="KW-0963">Cytoplasm</keyword>
<dbReference type="InterPro" id="IPR011006">
    <property type="entry name" value="CheY-like_superfamily"/>
</dbReference>
<feature type="modified residue" description="4-aspartylphosphate" evidence="3 5">
    <location>
        <position position="57"/>
    </location>
</feature>
<dbReference type="SUPFAM" id="SSF52738">
    <property type="entry name" value="Methylesterase CheB, C-terminal domain"/>
    <property type="match status" value="1"/>
</dbReference>
<evidence type="ECO:0000259" key="7">
    <source>
        <dbReference type="PROSITE" id="PS50122"/>
    </source>
</evidence>
<evidence type="ECO:0000313" key="9">
    <source>
        <dbReference type="Proteomes" id="UP000198393"/>
    </source>
</evidence>
<dbReference type="PANTHER" id="PTHR42872:SF3">
    <property type="entry name" value="PROTEIN-GLUTAMATE METHYLESTERASE_PROTEIN-GLUTAMINE GLUTAMINASE 1"/>
    <property type="match status" value="1"/>
</dbReference>
<keyword evidence="1 3" id="KW-0378">Hydrolase</keyword>
<dbReference type="EMBL" id="FZPD01000002">
    <property type="protein sequence ID" value="SNS75196.1"/>
    <property type="molecule type" value="Genomic_DNA"/>
</dbReference>
<dbReference type="GO" id="GO:0006935">
    <property type="term" value="P:chemotaxis"/>
    <property type="evidence" value="ECO:0007669"/>
    <property type="project" value="UniProtKB-UniRule"/>
</dbReference>
<dbReference type="GO" id="GO:0000156">
    <property type="term" value="F:phosphorelay response regulator activity"/>
    <property type="evidence" value="ECO:0007669"/>
    <property type="project" value="InterPro"/>
</dbReference>
<dbReference type="InterPro" id="IPR008248">
    <property type="entry name" value="CheB-like"/>
</dbReference>
<feature type="domain" description="Response regulatory" evidence="6">
    <location>
        <begin position="6"/>
        <end position="123"/>
    </location>
</feature>
<accession>A0A239H152</accession>
<comment type="PTM">
    <text evidence="3">Phosphorylated by CheA. Phosphorylation of the N-terminal regulatory domain activates the methylesterase activity.</text>
</comment>
<keyword evidence="3 5" id="KW-0597">Phosphoprotein</keyword>
<dbReference type="PROSITE" id="PS50122">
    <property type="entry name" value="CHEB"/>
    <property type="match status" value="1"/>
</dbReference>
<comment type="subcellular location">
    <subcellularLocation>
        <location evidence="3">Cytoplasm</location>
    </subcellularLocation>
</comment>
<keyword evidence="9" id="KW-1185">Reference proteome</keyword>
<comment type="catalytic activity">
    <reaction evidence="2 3">
        <text>[protein]-L-glutamate 5-O-methyl ester + H2O = L-glutamyl-[protein] + methanol + H(+)</text>
        <dbReference type="Rhea" id="RHEA:23236"/>
        <dbReference type="Rhea" id="RHEA-COMP:10208"/>
        <dbReference type="Rhea" id="RHEA-COMP:10311"/>
        <dbReference type="ChEBI" id="CHEBI:15377"/>
        <dbReference type="ChEBI" id="CHEBI:15378"/>
        <dbReference type="ChEBI" id="CHEBI:17790"/>
        <dbReference type="ChEBI" id="CHEBI:29973"/>
        <dbReference type="ChEBI" id="CHEBI:82795"/>
        <dbReference type="EC" id="3.1.1.61"/>
    </reaction>
</comment>